<dbReference type="PROSITE" id="PS51257">
    <property type="entry name" value="PROKAR_LIPOPROTEIN"/>
    <property type="match status" value="1"/>
</dbReference>
<dbReference type="InterPro" id="IPR009056">
    <property type="entry name" value="Cyt_c-like_dom"/>
</dbReference>
<evidence type="ECO:0000313" key="7">
    <source>
        <dbReference type="Proteomes" id="UP001056619"/>
    </source>
</evidence>
<organism evidence="6 7">
    <name type="scientific">Qipengyuania citrea</name>
    <dbReference type="NCBI Taxonomy" id="225971"/>
    <lineage>
        <taxon>Bacteria</taxon>
        <taxon>Pseudomonadati</taxon>
        <taxon>Pseudomonadota</taxon>
        <taxon>Alphaproteobacteria</taxon>
        <taxon>Sphingomonadales</taxon>
        <taxon>Erythrobacteraceae</taxon>
        <taxon>Qipengyuania</taxon>
    </lineage>
</organism>
<evidence type="ECO:0000256" key="2">
    <source>
        <dbReference type="ARBA" id="ARBA00022723"/>
    </source>
</evidence>
<reference evidence="6 7" key="1">
    <citation type="submission" date="2022-06" db="EMBL/GenBank/DDBJ databases">
        <authorList>
            <person name="Liu G."/>
        </authorList>
    </citation>
    <scope>NUCLEOTIDE SEQUENCE [LARGE SCALE GENOMIC DNA]</scope>
    <source>
        <strain evidence="6 7">E4</strain>
    </source>
</reference>
<gene>
    <name evidence="6" type="ORF">NCF85_05915</name>
</gene>
<sequence>MKYAIPLILSCSLLVACQSSERMKLANTRKGAPDFIVGVCGECHAVTANGVSPIADAPEFGDIANTPGLTRETLEAFLSDAHNYPMQMDLDLDQTDIKSIVDHIMAMQSDKHMRRPS</sequence>
<accession>A0ABY4U8S2</accession>
<evidence type="ECO:0000313" key="6">
    <source>
        <dbReference type="EMBL" id="USA62505.1"/>
    </source>
</evidence>
<keyword evidence="2 4" id="KW-0479">Metal-binding</keyword>
<feature type="domain" description="Cytochrome c" evidence="5">
    <location>
        <begin position="26"/>
        <end position="108"/>
    </location>
</feature>
<proteinExistence type="predicted"/>
<evidence type="ECO:0000259" key="5">
    <source>
        <dbReference type="PROSITE" id="PS51007"/>
    </source>
</evidence>
<evidence type="ECO:0000256" key="3">
    <source>
        <dbReference type="ARBA" id="ARBA00023004"/>
    </source>
</evidence>
<keyword evidence="1 4" id="KW-0349">Heme</keyword>
<keyword evidence="3 4" id="KW-0408">Iron</keyword>
<name>A0ABY4U8S2_9SPHN</name>
<dbReference type="InterPro" id="IPR036909">
    <property type="entry name" value="Cyt_c-like_dom_sf"/>
</dbReference>
<protein>
    <recommendedName>
        <fullName evidence="5">Cytochrome c domain-containing protein</fullName>
    </recommendedName>
</protein>
<evidence type="ECO:0000256" key="4">
    <source>
        <dbReference type="PROSITE-ProRule" id="PRU00433"/>
    </source>
</evidence>
<evidence type="ECO:0000256" key="1">
    <source>
        <dbReference type="ARBA" id="ARBA00022617"/>
    </source>
</evidence>
<dbReference type="Gene3D" id="1.10.760.10">
    <property type="entry name" value="Cytochrome c-like domain"/>
    <property type="match status" value="1"/>
</dbReference>
<dbReference type="RefSeq" id="WP_301642835.1">
    <property type="nucleotide sequence ID" value="NZ_CP098494.1"/>
</dbReference>
<keyword evidence="7" id="KW-1185">Reference proteome</keyword>
<dbReference type="Proteomes" id="UP001056619">
    <property type="component" value="Chromosome"/>
</dbReference>
<dbReference type="EMBL" id="CP098494">
    <property type="protein sequence ID" value="USA62505.1"/>
    <property type="molecule type" value="Genomic_DNA"/>
</dbReference>
<dbReference type="SUPFAM" id="SSF46626">
    <property type="entry name" value="Cytochrome c"/>
    <property type="match status" value="1"/>
</dbReference>
<dbReference type="PROSITE" id="PS51007">
    <property type="entry name" value="CYTC"/>
    <property type="match status" value="1"/>
</dbReference>